<sequence length="1004" mass="107620">MEKVLQTFRRWPQLLVVVAIMCCQLATAQTSRSTIKGVITDARNKEPLIGAAVKISGTNQGTSTDVNGAFTLNADLPAGSYPVVISYTGYKSVTRTVALNSAGVTLNVEMTEDALSIDEIVVTGTTVATSKRQLGNAISTVSAKQLEGGAATSVDQALAGKVAGAQISQNSGNPAGGISVRLRGNSTIAGSSDPLYIIDGVIVNNSSAELVDLGGYTQNRLVDINPADIDRIEIIKGAAGAAIYGSRASNGVVQIFTKRGKSGAPVVSVSTQFRSNSLRKKIEYNEYPFRFVDISAAANANTTQVPVTRYDIQDEIFETALGSETNVSVSGGSDNSQYYVSAGYLGNNGIIKNTDFNRVTGRLRFDQRFNSWLKLSTGLNYTRSTSAELPNGGINSAWGALTGFIFGNNYVNPNPDPVTGVYPTLAPTGLLRTNPLEAINRFNFDQQTNRLIGDVTLSAEPTKNFSVNYTLGLDNATQLATAYIPIGNTTPANTTGYARKADRISLLLNNDLNLAYKAKIGSWLESTTTAGGTLQSERVNSNSITGTQLSPVSQAASSGASIVTGDFNSTLNIFGFYVQQTFGIANKLYLTGAIRRDVASSFGVNNRWKTYPKLSGSYIISEENFWKESALGSVIPNLKLRASYGKSGNLTAIGPYDQFTNYANVSLAGLPGLSAPGQLGNPDVKPERQTEKEIGLDASFLKDRLGLEVSLYDKSVQDLLLLVTLRPSTGYLTQYQNIGNMTNKGFEMMLRGVPVQSSNFKWSSALIFSKVKNKVSDVPGGVVTFPGGFGQVAAVNGYPLGAFYATKFARDASGALLLNAAGFPQPEQRSRNAAGQPTGGNLPGVIGDPNPDWTASFTNEFNVGKNLTLRMQWDASYGNDVFNFTRRVGDRDLYGGLKGYEDELRGTVKKGTSTALFSIMENWIEDGSYLKFREIAASYDIRLKALNNKPLKVTVSGRNLLSIDKYKGWDPETNAAGQSTGVRGFDFVEVPIPRTIAVGLNYTF</sequence>
<keyword evidence="6 8" id="KW-0472">Membrane</keyword>
<evidence type="ECO:0000256" key="3">
    <source>
        <dbReference type="ARBA" id="ARBA00022452"/>
    </source>
</evidence>
<dbReference type="GO" id="GO:0015344">
    <property type="term" value="F:siderophore uptake transmembrane transporter activity"/>
    <property type="evidence" value="ECO:0007669"/>
    <property type="project" value="TreeGrafter"/>
</dbReference>
<comment type="subcellular location">
    <subcellularLocation>
        <location evidence="1 8">Cell outer membrane</location>
        <topology evidence="1 8">Multi-pass membrane protein</topology>
    </subcellularLocation>
</comment>
<dbReference type="EMBL" id="FUYR01000001">
    <property type="protein sequence ID" value="SKB46761.1"/>
    <property type="molecule type" value="Genomic_DNA"/>
</dbReference>
<dbReference type="Pfam" id="PF13715">
    <property type="entry name" value="CarbopepD_reg_2"/>
    <property type="match status" value="1"/>
</dbReference>
<gene>
    <name evidence="12" type="ORF">SAMN05661099_1575</name>
</gene>
<dbReference type="PANTHER" id="PTHR30069">
    <property type="entry name" value="TONB-DEPENDENT OUTER MEMBRANE RECEPTOR"/>
    <property type="match status" value="1"/>
</dbReference>
<dbReference type="InterPro" id="IPR039426">
    <property type="entry name" value="TonB-dep_rcpt-like"/>
</dbReference>
<reference evidence="13" key="1">
    <citation type="submission" date="2017-02" db="EMBL/GenBank/DDBJ databases">
        <authorList>
            <person name="Varghese N."/>
            <person name="Submissions S."/>
        </authorList>
    </citation>
    <scope>NUCLEOTIDE SEQUENCE [LARGE SCALE GENOMIC DNA]</scope>
    <source>
        <strain evidence="13">DSM 22385</strain>
    </source>
</reference>
<dbReference type="GO" id="GO:0044718">
    <property type="term" value="P:siderophore transmembrane transport"/>
    <property type="evidence" value="ECO:0007669"/>
    <property type="project" value="TreeGrafter"/>
</dbReference>
<evidence type="ECO:0000256" key="4">
    <source>
        <dbReference type="ARBA" id="ARBA00022692"/>
    </source>
</evidence>
<dbReference type="Gene3D" id="2.170.130.10">
    <property type="entry name" value="TonB-dependent receptor, plug domain"/>
    <property type="match status" value="1"/>
</dbReference>
<dbReference type="GO" id="GO:0009279">
    <property type="term" value="C:cell outer membrane"/>
    <property type="evidence" value="ECO:0007669"/>
    <property type="project" value="UniProtKB-SubCell"/>
</dbReference>
<evidence type="ECO:0000256" key="6">
    <source>
        <dbReference type="ARBA" id="ARBA00023136"/>
    </source>
</evidence>
<feature type="domain" description="TonB-dependent receptor plug" evidence="11">
    <location>
        <begin position="131"/>
        <end position="252"/>
    </location>
</feature>
<dbReference type="AlphaFoldDB" id="A0A1T5BHI2"/>
<evidence type="ECO:0000256" key="1">
    <source>
        <dbReference type="ARBA" id="ARBA00004571"/>
    </source>
</evidence>
<dbReference type="STRING" id="572036.SAMN05661099_1575"/>
<evidence type="ECO:0000256" key="5">
    <source>
        <dbReference type="ARBA" id="ARBA00022729"/>
    </source>
</evidence>
<dbReference type="Pfam" id="PF07715">
    <property type="entry name" value="Plug"/>
    <property type="match status" value="1"/>
</dbReference>
<organism evidence="12 13">
    <name type="scientific">Daejeonella lutea</name>
    <dbReference type="NCBI Taxonomy" id="572036"/>
    <lineage>
        <taxon>Bacteria</taxon>
        <taxon>Pseudomonadati</taxon>
        <taxon>Bacteroidota</taxon>
        <taxon>Sphingobacteriia</taxon>
        <taxon>Sphingobacteriales</taxon>
        <taxon>Sphingobacteriaceae</taxon>
        <taxon>Daejeonella</taxon>
    </lineage>
</organism>
<evidence type="ECO:0000256" key="8">
    <source>
        <dbReference type="PROSITE-ProRule" id="PRU01360"/>
    </source>
</evidence>
<dbReference type="InterPro" id="IPR023996">
    <property type="entry name" value="TonB-dep_OMP_SusC/RagA"/>
</dbReference>
<dbReference type="InterPro" id="IPR037066">
    <property type="entry name" value="Plug_dom_sf"/>
</dbReference>
<evidence type="ECO:0000313" key="12">
    <source>
        <dbReference type="EMBL" id="SKB46761.1"/>
    </source>
</evidence>
<feature type="chain" id="PRO_5011984373" evidence="10">
    <location>
        <begin position="29"/>
        <end position="1004"/>
    </location>
</feature>
<evidence type="ECO:0000313" key="13">
    <source>
        <dbReference type="Proteomes" id="UP000189981"/>
    </source>
</evidence>
<feature type="signal peptide" evidence="10">
    <location>
        <begin position="1"/>
        <end position="28"/>
    </location>
</feature>
<keyword evidence="5 10" id="KW-0732">Signal</keyword>
<evidence type="ECO:0000256" key="10">
    <source>
        <dbReference type="SAM" id="SignalP"/>
    </source>
</evidence>
<dbReference type="RefSeq" id="WP_079702036.1">
    <property type="nucleotide sequence ID" value="NZ_FUYR01000001.1"/>
</dbReference>
<keyword evidence="2 8" id="KW-0813">Transport</keyword>
<dbReference type="PANTHER" id="PTHR30069:SF29">
    <property type="entry name" value="HEMOGLOBIN AND HEMOGLOBIN-HAPTOGLOBIN-BINDING PROTEIN 1-RELATED"/>
    <property type="match status" value="1"/>
</dbReference>
<accession>A0A1T5BHI2</accession>
<keyword evidence="7 8" id="KW-0998">Cell outer membrane</keyword>
<dbReference type="Gene3D" id="2.60.40.1120">
    <property type="entry name" value="Carboxypeptidase-like, regulatory domain"/>
    <property type="match status" value="1"/>
</dbReference>
<dbReference type="InterPro" id="IPR036942">
    <property type="entry name" value="Beta-barrel_TonB_sf"/>
</dbReference>
<dbReference type="Gene3D" id="2.40.170.20">
    <property type="entry name" value="TonB-dependent receptor, beta-barrel domain"/>
    <property type="match status" value="1"/>
</dbReference>
<proteinExistence type="inferred from homology"/>
<evidence type="ECO:0000259" key="11">
    <source>
        <dbReference type="Pfam" id="PF07715"/>
    </source>
</evidence>
<dbReference type="PROSITE" id="PS52016">
    <property type="entry name" value="TONB_DEPENDENT_REC_3"/>
    <property type="match status" value="1"/>
</dbReference>
<evidence type="ECO:0000256" key="7">
    <source>
        <dbReference type="ARBA" id="ARBA00023237"/>
    </source>
</evidence>
<dbReference type="SUPFAM" id="SSF56935">
    <property type="entry name" value="Porins"/>
    <property type="match status" value="1"/>
</dbReference>
<comment type="similarity">
    <text evidence="8">Belongs to the TonB-dependent receptor family.</text>
</comment>
<feature type="region of interest" description="Disordered" evidence="9">
    <location>
        <begin position="826"/>
        <end position="845"/>
    </location>
</feature>
<keyword evidence="3 8" id="KW-1134">Transmembrane beta strand</keyword>
<evidence type="ECO:0000256" key="9">
    <source>
        <dbReference type="SAM" id="MobiDB-lite"/>
    </source>
</evidence>
<dbReference type="InterPro" id="IPR008969">
    <property type="entry name" value="CarboxyPept-like_regulatory"/>
</dbReference>
<keyword evidence="13" id="KW-1185">Reference proteome</keyword>
<dbReference type="NCBIfam" id="TIGR04056">
    <property type="entry name" value="OMP_RagA_SusC"/>
    <property type="match status" value="1"/>
</dbReference>
<dbReference type="InterPro" id="IPR012910">
    <property type="entry name" value="Plug_dom"/>
</dbReference>
<name>A0A1T5BHI2_9SPHI</name>
<dbReference type="Proteomes" id="UP000189981">
    <property type="component" value="Unassembled WGS sequence"/>
</dbReference>
<evidence type="ECO:0000256" key="2">
    <source>
        <dbReference type="ARBA" id="ARBA00022448"/>
    </source>
</evidence>
<dbReference type="SUPFAM" id="SSF49464">
    <property type="entry name" value="Carboxypeptidase regulatory domain-like"/>
    <property type="match status" value="1"/>
</dbReference>
<keyword evidence="4 8" id="KW-0812">Transmembrane</keyword>
<dbReference type="OrthoDB" id="9768177at2"/>
<protein>
    <submittedName>
        <fullName evidence="12">TonB-linked outer membrane protein, SusC/RagA family</fullName>
    </submittedName>
</protein>